<reference evidence="9" key="1">
    <citation type="submission" date="2019-12" db="EMBL/GenBank/DDBJ databases">
        <authorList>
            <person name="Hu Y."/>
        </authorList>
    </citation>
    <scope>NUCLEOTIDE SEQUENCE</scope>
    <source>
        <strain evidence="9">Cac185</strain>
    </source>
</reference>
<protein>
    <submittedName>
        <fullName evidence="9">AP2/ERF transcription factor</fullName>
    </submittedName>
</protein>
<name>A0A7G8AUQ1_CAMAC</name>
<feature type="region of interest" description="Disordered" evidence="7">
    <location>
        <begin position="76"/>
        <end position="97"/>
    </location>
</feature>
<dbReference type="PROSITE" id="PS51032">
    <property type="entry name" value="AP2_ERF"/>
    <property type="match status" value="1"/>
</dbReference>
<keyword evidence="5" id="KW-0539">Nucleus</keyword>
<dbReference type="GO" id="GO:0005634">
    <property type="term" value="C:nucleus"/>
    <property type="evidence" value="ECO:0007669"/>
    <property type="project" value="UniProtKB-SubCell"/>
</dbReference>
<feature type="compositionally biased region" description="Polar residues" evidence="7">
    <location>
        <begin position="76"/>
        <end position="86"/>
    </location>
</feature>
<comment type="subcellular location">
    <subcellularLocation>
        <location evidence="1">Nucleus</location>
    </subcellularLocation>
</comment>
<feature type="compositionally biased region" description="Basic residues" evidence="7">
    <location>
        <begin position="11"/>
        <end position="24"/>
    </location>
</feature>
<dbReference type="InterPro" id="IPR050913">
    <property type="entry name" value="AP2/ERF_ERF"/>
</dbReference>
<dbReference type="EMBL" id="MN863722">
    <property type="protein sequence ID" value="QNI23920.1"/>
    <property type="molecule type" value="mRNA"/>
</dbReference>
<dbReference type="Pfam" id="PF00847">
    <property type="entry name" value="AP2"/>
    <property type="match status" value="1"/>
</dbReference>
<evidence type="ECO:0000256" key="5">
    <source>
        <dbReference type="ARBA" id="ARBA00023242"/>
    </source>
</evidence>
<dbReference type="SUPFAM" id="SSF54171">
    <property type="entry name" value="DNA-binding domain"/>
    <property type="match status" value="1"/>
</dbReference>
<evidence type="ECO:0000256" key="3">
    <source>
        <dbReference type="ARBA" id="ARBA00023125"/>
    </source>
</evidence>
<dbReference type="Gene3D" id="3.30.730.10">
    <property type="entry name" value="AP2/ERF domain"/>
    <property type="match status" value="1"/>
</dbReference>
<evidence type="ECO:0000256" key="4">
    <source>
        <dbReference type="ARBA" id="ARBA00023163"/>
    </source>
</evidence>
<dbReference type="PANTHER" id="PTHR31194:SF189">
    <property type="entry name" value="AP2_ERF DOMAIN-CONTAINING PROTEIN"/>
    <property type="match status" value="1"/>
</dbReference>
<evidence type="ECO:0000256" key="6">
    <source>
        <dbReference type="ARBA" id="ARBA00024343"/>
    </source>
</evidence>
<accession>A0A7G8AUQ1</accession>
<evidence type="ECO:0000256" key="1">
    <source>
        <dbReference type="ARBA" id="ARBA00004123"/>
    </source>
</evidence>
<dbReference type="InterPro" id="IPR036955">
    <property type="entry name" value="AP2/ERF_dom_sf"/>
</dbReference>
<reference evidence="9" key="2">
    <citation type="journal article" date="2020" name="Chin J Nat Med">
        <title>Genome-wide identification and analysis of AP2/ERF transcription factors related to camptothecin biosynthesis in Camptotheca acuminata.</title>
        <authorList>
            <person name="Hu Y.T."/>
            <person name="Xu Z.C."/>
            <person name="Tian Y."/>
            <person name="Gao R.R."/>
            <person name="Ji A.J."/>
            <person name="Pu X.D."/>
            <person name="Wang Y."/>
            <person name="Liu X."/>
            <person name="Song J.Y."/>
        </authorList>
    </citation>
    <scope>NUCLEOTIDE SEQUENCE</scope>
    <source>
        <strain evidence="9">Cac185</strain>
    </source>
</reference>
<dbReference type="InterPro" id="IPR016177">
    <property type="entry name" value="DNA-bd_dom_sf"/>
</dbReference>
<feature type="domain" description="AP2/ERF" evidence="8">
    <location>
        <begin position="22"/>
        <end position="79"/>
    </location>
</feature>
<dbReference type="CDD" id="cd00018">
    <property type="entry name" value="AP2"/>
    <property type="match status" value="1"/>
</dbReference>
<keyword evidence="2" id="KW-0805">Transcription regulation</keyword>
<dbReference type="FunFam" id="3.30.730.10:FF:000005">
    <property type="entry name" value="ethylene-responsive transcription factor RAP2-11"/>
    <property type="match status" value="1"/>
</dbReference>
<dbReference type="SMART" id="SM00380">
    <property type="entry name" value="AP2"/>
    <property type="match status" value="1"/>
</dbReference>
<dbReference type="PRINTS" id="PR00367">
    <property type="entry name" value="ETHRSPELEMNT"/>
</dbReference>
<feature type="region of interest" description="Disordered" evidence="7">
    <location>
        <begin position="1"/>
        <end position="26"/>
    </location>
</feature>
<sequence>MGSPSSESMKGRRKATSRGHHRFVGVRQRPSGRWVAEIKDSLQKVRLWLGTFDTAEDAARAYDNAARTLRGANARTNFQLPESAPNSGGRGGGGCVPENAEPFSFDAVCGTEETGGLLGALSAKLGLGVQLPQLAPSPSRGVVASPLDNIDRNPNQFFNDWGLDHNHVDLDIVRPADQVGILQWHDINSNNDSNHSHSHSHSHVGSTANVVWPTAEIVHEVPNWATQMDHVYGDGLISTNNVTNSDGSWADSGMNQANFDLSYSANCLGLSPMINKIGNMNGSTAGVWPSDSQQILHYDQNNMNWCGGTSDNSSWDLLFASS</sequence>
<dbReference type="GO" id="GO:0003677">
    <property type="term" value="F:DNA binding"/>
    <property type="evidence" value="ECO:0007669"/>
    <property type="project" value="UniProtKB-KW"/>
</dbReference>
<organism evidence="9">
    <name type="scientific">Camptotheca acuminata</name>
    <name type="common">Happy tree</name>
    <dbReference type="NCBI Taxonomy" id="16922"/>
    <lineage>
        <taxon>Eukaryota</taxon>
        <taxon>Viridiplantae</taxon>
        <taxon>Streptophyta</taxon>
        <taxon>Embryophyta</taxon>
        <taxon>Tracheophyta</taxon>
        <taxon>Spermatophyta</taxon>
        <taxon>Magnoliopsida</taxon>
        <taxon>eudicotyledons</taxon>
        <taxon>Gunneridae</taxon>
        <taxon>Pentapetalae</taxon>
        <taxon>asterids</taxon>
        <taxon>Cornales</taxon>
        <taxon>Nyssaceae</taxon>
        <taxon>Camptotheca</taxon>
    </lineage>
</organism>
<dbReference type="PANTHER" id="PTHR31194">
    <property type="entry name" value="SHN SHINE , DNA BINDING / TRANSCRIPTION FACTOR"/>
    <property type="match status" value="1"/>
</dbReference>
<evidence type="ECO:0000256" key="2">
    <source>
        <dbReference type="ARBA" id="ARBA00023015"/>
    </source>
</evidence>
<keyword evidence="3" id="KW-0238">DNA-binding</keyword>
<comment type="similarity">
    <text evidence="6">Belongs to the AP2/ERF transcription factor family. ERF subfamily.</text>
</comment>
<dbReference type="InterPro" id="IPR001471">
    <property type="entry name" value="AP2/ERF_dom"/>
</dbReference>
<dbReference type="GO" id="GO:0003700">
    <property type="term" value="F:DNA-binding transcription factor activity"/>
    <property type="evidence" value="ECO:0007669"/>
    <property type="project" value="InterPro"/>
</dbReference>
<keyword evidence="4" id="KW-0804">Transcription</keyword>
<evidence type="ECO:0000313" key="9">
    <source>
        <dbReference type="EMBL" id="QNI23920.1"/>
    </source>
</evidence>
<dbReference type="AlphaFoldDB" id="A0A7G8AUQ1"/>
<evidence type="ECO:0000256" key="7">
    <source>
        <dbReference type="SAM" id="MobiDB-lite"/>
    </source>
</evidence>
<proteinExistence type="evidence at transcript level"/>
<evidence type="ECO:0000259" key="8">
    <source>
        <dbReference type="PROSITE" id="PS51032"/>
    </source>
</evidence>